<dbReference type="PATRIC" id="fig|477184.5.peg.4618"/>
<accession>H0FD37</accession>
<keyword evidence="2" id="KW-1185">Reference proteome</keyword>
<evidence type="ECO:0000313" key="1">
    <source>
        <dbReference type="EMBL" id="EHK63830.1"/>
    </source>
</evidence>
<sequence>MAEDRILSYLSGELDDDACRAFEAQLARDPALRAEVEEWRALAQARQLAHNEIGQAGRDSAFLRALAQSQQPAPARQSAGRRLWRWLWPETSRLLMPMGWALAVMLSVTLALQAPPDELAPGGTLTRGGGSCPTLTVDLPDGVTARQLRNTLAQYAVAIVAGPDADGRFLLAAPRESSLRDAAEALGALSATPGPAGECPRP</sequence>
<proteinExistence type="predicted"/>
<dbReference type="InterPro" id="IPR041916">
    <property type="entry name" value="Anti_sigma_zinc_sf"/>
</dbReference>
<dbReference type="STRING" id="477184.KYC_23483"/>
<organism evidence="1 2">
    <name type="scientific">Achromobacter arsenitoxydans SY8</name>
    <dbReference type="NCBI Taxonomy" id="477184"/>
    <lineage>
        <taxon>Bacteria</taxon>
        <taxon>Pseudomonadati</taxon>
        <taxon>Pseudomonadota</taxon>
        <taxon>Betaproteobacteria</taxon>
        <taxon>Burkholderiales</taxon>
        <taxon>Alcaligenaceae</taxon>
        <taxon>Achromobacter</taxon>
    </lineage>
</organism>
<gene>
    <name evidence="1" type="ORF">KYC_23483</name>
</gene>
<dbReference type="RefSeq" id="WP_008167017.1">
    <property type="nucleotide sequence ID" value="NZ_AGUF01000074.1"/>
</dbReference>
<dbReference type="AlphaFoldDB" id="H0FD37"/>
<protein>
    <recommendedName>
        <fullName evidence="3">Anti-sigma factor</fullName>
    </recommendedName>
</protein>
<dbReference type="EMBL" id="AGUF01000074">
    <property type="protein sequence ID" value="EHK63830.1"/>
    <property type="molecule type" value="Genomic_DNA"/>
</dbReference>
<dbReference type="OrthoDB" id="8655516at2"/>
<name>H0FD37_9BURK</name>
<dbReference type="Proteomes" id="UP000003113">
    <property type="component" value="Unassembled WGS sequence"/>
</dbReference>
<comment type="caution">
    <text evidence="1">The sequence shown here is derived from an EMBL/GenBank/DDBJ whole genome shotgun (WGS) entry which is preliminary data.</text>
</comment>
<reference evidence="1 2" key="1">
    <citation type="journal article" date="2012" name="J. Bacteriol.">
        <title>Genome sequence of the highly efficient arsenite-oxidizing bacterium Achromobacter arsenitoxydans SY8.</title>
        <authorList>
            <person name="Li X."/>
            <person name="Hu Y."/>
            <person name="Gong J."/>
            <person name="Lin Y."/>
            <person name="Johnstone L."/>
            <person name="Rensing C."/>
            <person name="Wang G."/>
        </authorList>
    </citation>
    <scope>NUCLEOTIDE SEQUENCE [LARGE SCALE GENOMIC DNA]</scope>
    <source>
        <strain evidence="1 2">SY8</strain>
    </source>
</reference>
<dbReference type="Gene3D" id="1.10.10.1320">
    <property type="entry name" value="Anti-sigma factor, zinc-finger domain"/>
    <property type="match status" value="1"/>
</dbReference>
<evidence type="ECO:0008006" key="3">
    <source>
        <dbReference type="Google" id="ProtNLM"/>
    </source>
</evidence>
<evidence type="ECO:0000313" key="2">
    <source>
        <dbReference type="Proteomes" id="UP000003113"/>
    </source>
</evidence>